<dbReference type="AlphaFoldDB" id="D4XWX9"/>
<dbReference type="GO" id="GO:0008982">
    <property type="term" value="F:protein-N(PI)-phosphohistidine-sugar phosphotransferase activity"/>
    <property type="evidence" value="ECO:0007669"/>
    <property type="project" value="InterPro"/>
</dbReference>
<dbReference type="SUPFAM" id="SSF52794">
    <property type="entry name" value="PTS system IIB component-like"/>
    <property type="match status" value="1"/>
</dbReference>
<dbReference type="GO" id="GO:0009401">
    <property type="term" value="P:phosphoenolpyruvate-dependent sugar phosphotransferase system"/>
    <property type="evidence" value="ECO:0007669"/>
    <property type="project" value="InterPro"/>
</dbReference>
<accession>D4XWX9</accession>
<evidence type="ECO:0000313" key="4">
    <source>
        <dbReference type="Proteomes" id="UP000004757"/>
    </source>
</evidence>
<name>D4XWX9_9BACT</name>
<dbReference type="RefSeq" id="WP_005683808.1">
    <property type="nucleotide sequence ID" value="NZ_ADNC01000027.1"/>
</dbReference>
<dbReference type="eggNOG" id="COG3414">
    <property type="taxonomic scope" value="Bacteria"/>
</dbReference>
<dbReference type="Pfam" id="PF02302">
    <property type="entry name" value="PTS_IIB"/>
    <property type="match status" value="1"/>
</dbReference>
<keyword evidence="4" id="KW-1185">Reference proteome</keyword>
<protein>
    <submittedName>
        <fullName evidence="3">PTS system, Lactose/Cellobiose specific IIB subunit</fullName>
    </submittedName>
</protein>
<dbReference type="STRING" id="747682.MALL_0285"/>
<dbReference type="EMBL" id="ADNC01000027">
    <property type="protein sequence ID" value="EFF41190.1"/>
    <property type="molecule type" value="Genomic_DNA"/>
</dbReference>
<evidence type="ECO:0000259" key="2">
    <source>
        <dbReference type="PROSITE" id="PS51099"/>
    </source>
</evidence>
<evidence type="ECO:0000256" key="1">
    <source>
        <dbReference type="ARBA" id="ARBA00022679"/>
    </source>
</evidence>
<feature type="domain" description="PTS EIIB type-2" evidence="2">
    <location>
        <begin position="1"/>
        <end position="90"/>
    </location>
</feature>
<dbReference type="InterPro" id="IPR036095">
    <property type="entry name" value="PTS_EIIB-like_sf"/>
</dbReference>
<reference evidence="3 4" key="1">
    <citation type="submission" date="2010-03" db="EMBL/GenBank/DDBJ databases">
        <authorList>
            <person name="Glass J.I."/>
            <person name="Benders G.A."/>
            <person name="Durkin A.S."/>
            <person name="Farmerie W.G."/>
            <person name="Hlavinka K."/>
            <person name="Hostetler J."/>
            <person name="Jackson J."/>
            <person name="May M.A."/>
            <person name="Miller R.H."/>
            <person name="Paralanov V."/>
            <person name="Radune D."/>
            <person name="Szczypinski B."/>
            <person name="Brown D.R."/>
        </authorList>
    </citation>
    <scope>NUCLEOTIDE SEQUENCE [LARGE SCALE GENOMIC DNA]</scope>
    <source>
        <strain evidence="3 4">A21JP2</strain>
    </source>
</reference>
<dbReference type="CDD" id="cd05563">
    <property type="entry name" value="PTS_IIB_ascorbate"/>
    <property type="match status" value="1"/>
</dbReference>
<dbReference type="PROSITE" id="PS51099">
    <property type="entry name" value="PTS_EIIB_TYPE_2"/>
    <property type="match status" value="1"/>
</dbReference>
<dbReference type="InterPro" id="IPR013011">
    <property type="entry name" value="PTS_EIIB_2"/>
</dbReference>
<comment type="caution">
    <text evidence="3">The sequence shown here is derived from an EMBL/GenBank/DDBJ whole genome shotgun (WGS) entry which is preliminary data.</text>
</comment>
<keyword evidence="1" id="KW-0808">Transferase</keyword>
<sequence length="90" mass="9650">MVIKTVCGSGLGSSLLVEMNVKSVLDSLGVEYDSVEHTNISNFSGAGVDYVVVGADVAPTIEFPEDKKIVLLNILSKKELEEKLKIALKL</sequence>
<dbReference type="InterPro" id="IPR003501">
    <property type="entry name" value="PTS_EIIB_2/3"/>
</dbReference>
<organism evidence="3 4">
    <name type="scientific">Mycoplasmopsis alligatoris A21JP2</name>
    <dbReference type="NCBI Taxonomy" id="747682"/>
    <lineage>
        <taxon>Bacteria</taxon>
        <taxon>Bacillati</taxon>
        <taxon>Mycoplasmatota</taxon>
        <taxon>Mycoplasmoidales</taxon>
        <taxon>Metamycoplasmataceae</taxon>
        <taxon>Mycoplasmopsis</taxon>
    </lineage>
</organism>
<dbReference type="OrthoDB" id="6603449at2"/>
<proteinExistence type="predicted"/>
<dbReference type="Gene3D" id="3.40.50.2300">
    <property type="match status" value="1"/>
</dbReference>
<evidence type="ECO:0000313" key="3">
    <source>
        <dbReference type="EMBL" id="EFF41190.1"/>
    </source>
</evidence>
<gene>
    <name evidence="3" type="ORF">MALL_0285</name>
</gene>
<dbReference type="Proteomes" id="UP000004757">
    <property type="component" value="Unassembled WGS sequence"/>
</dbReference>